<evidence type="ECO:0000256" key="4">
    <source>
        <dbReference type="ARBA" id="ARBA00022525"/>
    </source>
</evidence>
<dbReference type="AlphaFoldDB" id="A0A834GD66"/>
<protein>
    <recommendedName>
        <fullName evidence="6">S-protein homolog</fullName>
    </recommendedName>
</protein>
<sequence length="164" mass="19862">MKQYFLFLQFLILSFFFVSTTLASGSENRTSSSPPLKFHFTEHSEVHIRSDLPNNSHPLYLRCQSGDTDFGMHKLYVGQEFYWKFRINPFGRTLYFCHFYWDKKQRIFNVFDKYSVRFLCVVPDSHEFMCIWKVREEAFYVSHDNKRFKKMHIWYGDDEVVPST</sequence>
<keyword evidence="5 6" id="KW-0732">Signal</keyword>
<evidence type="ECO:0000313" key="7">
    <source>
        <dbReference type="EMBL" id="KAF7112890.1"/>
    </source>
</evidence>
<keyword evidence="3 6" id="KW-0713">Self-incompatibility</keyword>
<dbReference type="EMBL" id="WJXA01000009">
    <property type="protein sequence ID" value="KAF7131906.1"/>
    <property type="molecule type" value="Genomic_DNA"/>
</dbReference>
<proteinExistence type="inferred from homology"/>
<dbReference type="InterPro" id="IPR010264">
    <property type="entry name" value="Self-incomp_S1"/>
</dbReference>
<dbReference type="EMBL" id="WJXA01000406">
    <property type="protein sequence ID" value="KAF7112890.1"/>
    <property type="molecule type" value="Genomic_DNA"/>
</dbReference>
<organism evidence="9 10">
    <name type="scientific">Rhododendron simsii</name>
    <name type="common">Sims's rhododendron</name>
    <dbReference type="NCBI Taxonomy" id="118357"/>
    <lineage>
        <taxon>Eukaryota</taxon>
        <taxon>Viridiplantae</taxon>
        <taxon>Streptophyta</taxon>
        <taxon>Embryophyta</taxon>
        <taxon>Tracheophyta</taxon>
        <taxon>Spermatophyta</taxon>
        <taxon>Magnoliopsida</taxon>
        <taxon>eudicotyledons</taxon>
        <taxon>Gunneridae</taxon>
        <taxon>Pentapetalae</taxon>
        <taxon>asterids</taxon>
        <taxon>Ericales</taxon>
        <taxon>Ericaceae</taxon>
        <taxon>Ericoideae</taxon>
        <taxon>Rhodoreae</taxon>
        <taxon>Rhododendron</taxon>
    </lineage>
</organism>
<gene>
    <name evidence="9" type="ORF">RHSIM_Rhsim09G0046300</name>
    <name evidence="8" type="ORF">RHSIM_RhsimUnG0178100</name>
    <name evidence="7" type="ORF">RHSIM_RhsimUnG0182200</name>
</gene>
<evidence type="ECO:0000256" key="5">
    <source>
        <dbReference type="ARBA" id="ARBA00022729"/>
    </source>
</evidence>
<evidence type="ECO:0000256" key="6">
    <source>
        <dbReference type="RuleBase" id="RU367044"/>
    </source>
</evidence>
<evidence type="ECO:0000313" key="9">
    <source>
        <dbReference type="EMBL" id="KAF7131906.1"/>
    </source>
</evidence>
<dbReference type="GO" id="GO:0005576">
    <property type="term" value="C:extracellular region"/>
    <property type="evidence" value="ECO:0007669"/>
    <property type="project" value="UniProtKB-SubCell"/>
</dbReference>
<reference evidence="9" key="1">
    <citation type="submission" date="2019-11" db="EMBL/GenBank/DDBJ databases">
        <authorList>
            <person name="Liu Y."/>
            <person name="Hou J."/>
            <person name="Li T.-Q."/>
            <person name="Guan C.-H."/>
            <person name="Wu X."/>
            <person name="Wu H.-Z."/>
            <person name="Ling F."/>
            <person name="Zhang R."/>
            <person name="Shi X.-G."/>
            <person name="Ren J.-P."/>
            <person name="Chen E.-F."/>
            <person name="Sun J.-M."/>
        </authorList>
    </citation>
    <scope>NUCLEOTIDE SEQUENCE</scope>
    <source>
        <strain evidence="9">Adult_tree_wgs_1</strain>
        <tissue evidence="9">Leaves</tissue>
    </source>
</reference>
<evidence type="ECO:0000313" key="8">
    <source>
        <dbReference type="EMBL" id="KAF7112930.1"/>
    </source>
</evidence>
<dbReference type="EMBL" id="WJXA01000400">
    <property type="protein sequence ID" value="KAF7112930.1"/>
    <property type="molecule type" value="Genomic_DNA"/>
</dbReference>
<evidence type="ECO:0000256" key="3">
    <source>
        <dbReference type="ARBA" id="ARBA00022471"/>
    </source>
</evidence>
<comment type="similarity">
    <text evidence="2 6">Belongs to the plant self-incompatibility (S1) protein family.</text>
</comment>
<feature type="chain" id="PRO_5034202722" description="S-protein homolog" evidence="6">
    <location>
        <begin position="24"/>
        <end position="164"/>
    </location>
</feature>
<dbReference type="Proteomes" id="UP000626092">
    <property type="component" value="Unassembled WGS sequence"/>
</dbReference>
<evidence type="ECO:0000256" key="1">
    <source>
        <dbReference type="ARBA" id="ARBA00004613"/>
    </source>
</evidence>
<keyword evidence="4 6" id="KW-0964">Secreted</keyword>
<comment type="subcellular location">
    <subcellularLocation>
        <location evidence="1 6">Secreted</location>
    </subcellularLocation>
</comment>
<comment type="caution">
    <text evidence="9">The sequence shown here is derived from an EMBL/GenBank/DDBJ whole genome shotgun (WGS) entry which is preliminary data.</text>
</comment>
<evidence type="ECO:0000313" key="10">
    <source>
        <dbReference type="Proteomes" id="UP000626092"/>
    </source>
</evidence>
<dbReference type="Pfam" id="PF05938">
    <property type="entry name" value="Self-incomp_S1"/>
    <property type="match status" value="1"/>
</dbReference>
<name>A0A834GD66_RHOSS</name>
<dbReference type="OrthoDB" id="1727555at2759"/>
<evidence type="ECO:0000256" key="2">
    <source>
        <dbReference type="ARBA" id="ARBA00005581"/>
    </source>
</evidence>
<dbReference type="PANTHER" id="PTHR31232">
    <property type="match status" value="1"/>
</dbReference>
<keyword evidence="10" id="KW-1185">Reference proteome</keyword>
<dbReference type="PANTHER" id="PTHR31232:SF155">
    <property type="entry name" value="PLANT SELF-INCOMPATIBILITY PROTEIN S1 FAMILY"/>
    <property type="match status" value="1"/>
</dbReference>
<feature type="signal peptide" evidence="6">
    <location>
        <begin position="1"/>
        <end position="23"/>
    </location>
</feature>
<accession>A0A834GD66</accession>
<dbReference type="GO" id="GO:0060320">
    <property type="term" value="P:rejection of self pollen"/>
    <property type="evidence" value="ECO:0007669"/>
    <property type="project" value="UniProtKB-KW"/>
</dbReference>